<reference evidence="7" key="1">
    <citation type="journal article" date="2019" name="Int. J. Syst. Evol. Microbiol.">
        <title>The Global Catalogue of Microorganisms (GCM) 10K type strain sequencing project: providing services to taxonomists for standard genome sequencing and annotation.</title>
        <authorList>
            <consortium name="The Broad Institute Genomics Platform"/>
            <consortium name="The Broad Institute Genome Sequencing Center for Infectious Disease"/>
            <person name="Wu L."/>
            <person name="Ma J."/>
        </authorList>
    </citation>
    <scope>NUCLEOTIDE SEQUENCE [LARGE SCALE GENOMIC DNA]</scope>
    <source>
        <strain evidence="7">CGMCC 1.12922</strain>
    </source>
</reference>
<dbReference type="InterPro" id="IPR050469">
    <property type="entry name" value="Diguanylate_Cyclase"/>
</dbReference>
<keyword evidence="3" id="KW-0597">Phosphoprotein</keyword>
<dbReference type="PANTHER" id="PTHR45138">
    <property type="entry name" value="REGULATORY COMPONENTS OF SENSORY TRANSDUCTION SYSTEM"/>
    <property type="match status" value="1"/>
</dbReference>
<dbReference type="PROSITE" id="PS50887">
    <property type="entry name" value="GGDEF"/>
    <property type="match status" value="1"/>
</dbReference>
<dbReference type="SMART" id="SM00448">
    <property type="entry name" value="REC"/>
    <property type="match status" value="1"/>
</dbReference>
<accession>A0ABQ1QUK5</accession>
<dbReference type="Proteomes" id="UP000617355">
    <property type="component" value="Unassembled WGS sequence"/>
</dbReference>
<dbReference type="InterPro" id="IPR029787">
    <property type="entry name" value="Nucleotide_cyclase"/>
</dbReference>
<comment type="catalytic activity">
    <reaction evidence="2">
        <text>2 GTP = 3',3'-c-di-GMP + 2 diphosphate</text>
        <dbReference type="Rhea" id="RHEA:24898"/>
        <dbReference type="ChEBI" id="CHEBI:33019"/>
        <dbReference type="ChEBI" id="CHEBI:37565"/>
        <dbReference type="ChEBI" id="CHEBI:58805"/>
        <dbReference type="EC" id="2.7.7.65"/>
    </reaction>
</comment>
<comment type="caution">
    <text evidence="6">The sequence shown here is derived from an EMBL/GenBank/DDBJ whole genome shotgun (WGS) entry which is preliminary data.</text>
</comment>
<organism evidence="6 7">
    <name type="scientific">Sinisalibacter lacisalsi</name>
    <dbReference type="NCBI Taxonomy" id="1526570"/>
    <lineage>
        <taxon>Bacteria</taxon>
        <taxon>Pseudomonadati</taxon>
        <taxon>Pseudomonadota</taxon>
        <taxon>Alphaproteobacteria</taxon>
        <taxon>Rhodobacterales</taxon>
        <taxon>Roseobacteraceae</taxon>
        <taxon>Sinisalibacter</taxon>
    </lineage>
</organism>
<evidence type="ECO:0000313" key="6">
    <source>
        <dbReference type="EMBL" id="GGD43053.1"/>
    </source>
</evidence>
<dbReference type="Gene3D" id="3.40.50.2300">
    <property type="match status" value="1"/>
</dbReference>
<dbReference type="EMBL" id="BMGI01000005">
    <property type="protein sequence ID" value="GGD43053.1"/>
    <property type="molecule type" value="Genomic_DNA"/>
</dbReference>
<dbReference type="InterPro" id="IPR001789">
    <property type="entry name" value="Sig_transdc_resp-reg_receiver"/>
</dbReference>
<dbReference type="Pfam" id="PF00072">
    <property type="entry name" value="Response_reg"/>
    <property type="match status" value="1"/>
</dbReference>
<dbReference type="Gene3D" id="3.30.70.270">
    <property type="match status" value="1"/>
</dbReference>
<dbReference type="InterPro" id="IPR043128">
    <property type="entry name" value="Rev_trsase/Diguanyl_cyclase"/>
</dbReference>
<evidence type="ECO:0000259" key="5">
    <source>
        <dbReference type="PROSITE" id="PS50887"/>
    </source>
</evidence>
<feature type="modified residue" description="4-aspartylphosphate" evidence="3">
    <location>
        <position position="75"/>
    </location>
</feature>
<dbReference type="NCBIfam" id="TIGR00254">
    <property type="entry name" value="GGDEF"/>
    <property type="match status" value="1"/>
</dbReference>
<evidence type="ECO:0000259" key="4">
    <source>
        <dbReference type="PROSITE" id="PS50110"/>
    </source>
</evidence>
<protein>
    <recommendedName>
        <fullName evidence="1">diguanylate cyclase</fullName>
        <ecNumber evidence="1">2.7.7.65</ecNumber>
    </recommendedName>
</protein>
<keyword evidence="7" id="KW-1185">Reference proteome</keyword>
<dbReference type="EC" id="2.7.7.65" evidence="1"/>
<name>A0ABQ1QUK5_9RHOB</name>
<sequence>MLTILRQLLPNKPQLDTSGPQIMAGRILIADSTATNRIVLKVKLATARYETAQALDGAEALATARDMRPDLVIVDANLPGGGGADLCARLKAEPETRDIPVLVIDGAPSRAARLAALRAGADDYLAKPLDETGLLALVRALMRTRATHDELARRQDTAAALGFAEPAMAFRRPARIGLIAPTVETALGWRRALGPLCSGPLSTFSRSQALDALASREAPDAFVIAADLSAPGDGLRLVSELRSRSATRHAVIVILDEANAPGTVPMALDIGANAVVPGSFDAEEIAARLERLLARKLETDALRDSFGERLGLALRDPLTGLYNRRYAGAYLDRMIGAAAASDQPFAVMLLDLDRFKSVNDSFGHAVGDAVLVEAGKRLGAHLREIDLLARYGGEEFVIALPETGLEGASIAAERLRRVIGEAPIAVASHGLEVPVTISIGVAVFAGGAESGDLPSPHDLIERADAALYASKSDGRNLVSFAGGRAA</sequence>
<dbReference type="SUPFAM" id="SSF55073">
    <property type="entry name" value="Nucleotide cyclase"/>
    <property type="match status" value="1"/>
</dbReference>
<evidence type="ECO:0000256" key="1">
    <source>
        <dbReference type="ARBA" id="ARBA00012528"/>
    </source>
</evidence>
<feature type="domain" description="GGDEF" evidence="5">
    <location>
        <begin position="343"/>
        <end position="483"/>
    </location>
</feature>
<proteinExistence type="predicted"/>
<evidence type="ECO:0000313" key="7">
    <source>
        <dbReference type="Proteomes" id="UP000617355"/>
    </source>
</evidence>
<evidence type="ECO:0000256" key="2">
    <source>
        <dbReference type="ARBA" id="ARBA00034247"/>
    </source>
</evidence>
<dbReference type="InterPro" id="IPR000160">
    <property type="entry name" value="GGDEF_dom"/>
</dbReference>
<dbReference type="SUPFAM" id="SSF52172">
    <property type="entry name" value="CheY-like"/>
    <property type="match status" value="2"/>
</dbReference>
<dbReference type="InterPro" id="IPR011006">
    <property type="entry name" value="CheY-like_superfamily"/>
</dbReference>
<evidence type="ECO:0000256" key="3">
    <source>
        <dbReference type="PROSITE-ProRule" id="PRU00169"/>
    </source>
</evidence>
<gene>
    <name evidence="6" type="ORF">GCM10011358_28590</name>
</gene>
<feature type="domain" description="Response regulatory" evidence="4">
    <location>
        <begin position="175"/>
        <end position="293"/>
    </location>
</feature>
<dbReference type="Pfam" id="PF00990">
    <property type="entry name" value="GGDEF"/>
    <property type="match status" value="1"/>
</dbReference>
<dbReference type="SMART" id="SM00267">
    <property type="entry name" value="GGDEF"/>
    <property type="match status" value="1"/>
</dbReference>
<feature type="domain" description="Response regulatory" evidence="4">
    <location>
        <begin position="26"/>
        <end position="142"/>
    </location>
</feature>
<dbReference type="PROSITE" id="PS50110">
    <property type="entry name" value="RESPONSE_REGULATORY"/>
    <property type="match status" value="2"/>
</dbReference>
<dbReference type="CDD" id="cd01949">
    <property type="entry name" value="GGDEF"/>
    <property type="match status" value="1"/>
</dbReference>
<dbReference type="PANTHER" id="PTHR45138:SF9">
    <property type="entry name" value="DIGUANYLATE CYCLASE DGCM-RELATED"/>
    <property type="match status" value="1"/>
</dbReference>
<feature type="modified residue" description="4-aspartylphosphate" evidence="3">
    <location>
        <position position="227"/>
    </location>
</feature>